<dbReference type="GO" id="GO:0016712">
    <property type="term" value="F:oxidoreductase activity, acting on paired donors, with incorporation or reduction of molecular oxygen, reduced flavin or flavoprotein as one donor, and incorporation of one atom of oxygen"/>
    <property type="evidence" value="ECO:0007669"/>
    <property type="project" value="InterPro"/>
</dbReference>
<keyword evidence="4" id="KW-0560">Oxidoreductase</keyword>
<protein>
    <submittedName>
        <fullName evidence="8">Uncharacterized protein</fullName>
    </submittedName>
</protein>
<accession>A0A9N9LEP3</accession>
<dbReference type="Gene3D" id="1.10.630.10">
    <property type="entry name" value="Cytochrome P450"/>
    <property type="match status" value="1"/>
</dbReference>
<sequence>MDSLFLNSGRLIRLFIGSFLIIITSILYPKWRRYTKIRALKRLHNCKEPAKYPHEDRVLGSDMDIARAQAMKDGRYFRLYGEQFEKYGKTFEEIWRGRPLLNTIEPANVQKVAALSFQDYGKDPERAVAQAPLFGPSILFSDGPFWTHSRDMIKPIFSRGKISDIDHLASFVDRFMNLLPDDGGMVDVQHLLRRLFLDVSMGFIFGRSLGYLEPEISTEATEFLEAFEKAQVWTIKRRESGWRQFQFYRKNVDQEYKEAYTKVHRYVGDQVARALEETTEERPTSEGSQAKKRYILLDEMAKQTRDPIQLRYQILAVFLPARDLIGVSASNMIFQLARHPHIWTQLRRRALEMGDESLTFENLKSLAEFRYVFQETVRTIGPAVRVWRIAVRDTVLPVGGGPDQKSPIFVPKGTPVVSGTWAMNHDRGTWGDDVEEFKPDRWVGRKSMFEFLSLWGGPRICPAQQQVMTYAIYLLVRLTQRFEHIENCDPVLEYVEKITPSVESRNGVKVAFKND</sequence>
<evidence type="ECO:0000256" key="5">
    <source>
        <dbReference type="ARBA" id="ARBA00023004"/>
    </source>
</evidence>
<dbReference type="PANTHER" id="PTHR24287">
    <property type="entry name" value="P450, PUTATIVE (EUROFUNG)-RELATED"/>
    <property type="match status" value="1"/>
</dbReference>
<comment type="cofactor">
    <cofactor evidence="1">
        <name>heme</name>
        <dbReference type="ChEBI" id="CHEBI:30413"/>
    </cofactor>
</comment>
<feature type="transmembrane region" description="Helical" evidence="7">
    <location>
        <begin position="12"/>
        <end position="31"/>
    </location>
</feature>
<dbReference type="InterPro" id="IPR047146">
    <property type="entry name" value="Cyt_P450_E_CYP52_fungi"/>
</dbReference>
<keyword evidence="6" id="KW-0503">Monooxygenase</keyword>
<keyword evidence="5" id="KW-0408">Iron</keyword>
<dbReference type="AlphaFoldDB" id="A0A9N9LEP3"/>
<comment type="similarity">
    <text evidence="2">Belongs to the cytochrome P450 family.</text>
</comment>
<organism evidence="8 9">
    <name type="scientific">Hymenoscyphus albidus</name>
    <dbReference type="NCBI Taxonomy" id="595503"/>
    <lineage>
        <taxon>Eukaryota</taxon>
        <taxon>Fungi</taxon>
        <taxon>Dikarya</taxon>
        <taxon>Ascomycota</taxon>
        <taxon>Pezizomycotina</taxon>
        <taxon>Leotiomycetes</taxon>
        <taxon>Helotiales</taxon>
        <taxon>Helotiaceae</taxon>
        <taxon>Hymenoscyphus</taxon>
    </lineage>
</organism>
<evidence type="ECO:0000256" key="2">
    <source>
        <dbReference type="ARBA" id="ARBA00010617"/>
    </source>
</evidence>
<proteinExistence type="inferred from homology"/>
<name>A0A9N9LEP3_9HELO</name>
<keyword evidence="7" id="KW-1133">Transmembrane helix</keyword>
<dbReference type="SUPFAM" id="SSF48264">
    <property type="entry name" value="Cytochrome P450"/>
    <property type="match status" value="1"/>
</dbReference>
<dbReference type="InterPro" id="IPR036396">
    <property type="entry name" value="Cyt_P450_sf"/>
</dbReference>
<keyword evidence="9" id="KW-1185">Reference proteome</keyword>
<dbReference type="OrthoDB" id="1470350at2759"/>
<gene>
    <name evidence="8" type="ORF">HYALB_00007642</name>
</gene>
<dbReference type="InterPro" id="IPR002974">
    <property type="entry name" value="Cyt_P450_E_CYP52_ascomycetes"/>
</dbReference>
<dbReference type="EMBL" id="CAJVRM010000004">
    <property type="protein sequence ID" value="CAG8970974.1"/>
    <property type="molecule type" value="Genomic_DNA"/>
</dbReference>
<reference evidence="8" key="1">
    <citation type="submission" date="2021-07" db="EMBL/GenBank/DDBJ databases">
        <authorList>
            <person name="Durling M."/>
        </authorList>
    </citation>
    <scope>NUCLEOTIDE SEQUENCE</scope>
</reference>
<dbReference type="GO" id="GO:0020037">
    <property type="term" value="F:heme binding"/>
    <property type="evidence" value="ECO:0007669"/>
    <property type="project" value="InterPro"/>
</dbReference>
<dbReference type="InterPro" id="IPR001128">
    <property type="entry name" value="Cyt_P450"/>
</dbReference>
<comment type="caution">
    <text evidence="8">The sequence shown here is derived from an EMBL/GenBank/DDBJ whole genome shotgun (WGS) entry which is preliminary data.</text>
</comment>
<evidence type="ECO:0000256" key="6">
    <source>
        <dbReference type="ARBA" id="ARBA00023033"/>
    </source>
</evidence>
<keyword evidence="3" id="KW-0479">Metal-binding</keyword>
<keyword evidence="7" id="KW-0472">Membrane</keyword>
<evidence type="ECO:0000256" key="7">
    <source>
        <dbReference type="SAM" id="Phobius"/>
    </source>
</evidence>
<keyword evidence="7" id="KW-0812">Transmembrane</keyword>
<dbReference type="Pfam" id="PF00067">
    <property type="entry name" value="p450"/>
    <property type="match status" value="1"/>
</dbReference>
<evidence type="ECO:0000313" key="8">
    <source>
        <dbReference type="EMBL" id="CAG8970974.1"/>
    </source>
</evidence>
<evidence type="ECO:0000256" key="3">
    <source>
        <dbReference type="ARBA" id="ARBA00022723"/>
    </source>
</evidence>
<dbReference type="PANTHER" id="PTHR24287:SF19">
    <property type="entry name" value="CYTOCHROME P450"/>
    <property type="match status" value="1"/>
</dbReference>
<evidence type="ECO:0000313" key="9">
    <source>
        <dbReference type="Proteomes" id="UP000701801"/>
    </source>
</evidence>
<evidence type="ECO:0000256" key="1">
    <source>
        <dbReference type="ARBA" id="ARBA00001971"/>
    </source>
</evidence>
<dbReference type="PRINTS" id="PR01239">
    <property type="entry name" value="EP450IICYP52"/>
</dbReference>
<dbReference type="Proteomes" id="UP000701801">
    <property type="component" value="Unassembled WGS sequence"/>
</dbReference>
<dbReference type="GO" id="GO:0005506">
    <property type="term" value="F:iron ion binding"/>
    <property type="evidence" value="ECO:0007669"/>
    <property type="project" value="InterPro"/>
</dbReference>
<evidence type="ECO:0000256" key="4">
    <source>
        <dbReference type="ARBA" id="ARBA00023002"/>
    </source>
</evidence>